<dbReference type="InterPro" id="IPR004841">
    <property type="entry name" value="AA-permease/SLC12A_dom"/>
</dbReference>
<name>A0ABM7WG22_9ACTN</name>
<reference evidence="7 8" key="1">
    <citation type="submission" date="2022-01" db="EMBL/GenBank/DDBJ databases">
        <title>Novel bile acid biosynthetic pathways are enriched in the microbiome of centenarians.</title>
        <authorList>
            <person name="Sato Y."/>
            <person name="Atarashi K."/>
            <person name="Plichta R.D."/>
            <person name="Arai Y."/>
            <person name="Sasajima S."/>
            <person name="Kearney M.S."/>
            <person name="Suda W."/>
            <person name="Takeshita K."/>
            <person name="Sasaki T."/>
            <person name="Okamoto S."/>
            <person name="Skelly N.A."/>
            <person name="Okamura Y."/>
            <person name="Vlamakis H."/>
            <person name="Li Y."/>
            <person name="Tanoue T."/>
            <person name="Takei H."/>
            <person name="Nittono H."/>
            <person name="Narushima S."/>
            <person name="Irie J."/>
            <person name="Itoh H."/>
            <person name="Moriya K."/>
            <person name="Sugiura Y."/>
            <person name="Suematsu M."/>
            <person name="Moritoki N."/>
            <person name="Shibata S."/>
            <person name="Littman R.D."/>
            <person name="Fischbach A.M."/>
            <person name="Uwamino Y."/>
            <person name="Inoue T."/>
            <person name="Honda A."/>
            <person name="Hattori M."/>
            <person name="Murai T."/>
            <person name="Xavier J.R."/>
            <person name="Hirose N."/>
            <person name="Honda K."/>
        </authorList>
    </citation>
    <scope>NUCLEOTIDE SEQUENCE [LARGE SCALE GENOMIC DNA]</scope>
    <source>
        <strain evidence="7 8">CE91-St30</strain>
    </source>
</reference>
<keyword evidence="8" id="KW-1185">Reference proteome</keyword>
<evidence type="ECO:0000259" key="6">
    <source>
        <dbReference type="Pfam" id="PF00324"/>
    </source>
</evidence>
<feature type="transmembrane region" description="Helical" evidence="5">
    <location>
        <begin position="160"/>
        <end position="184"/>
    </location>
</feature>
<evidence type="ECO:0000256" key="5">
    <source>
        <dbReference type="SAM" id="Phobius"/>
    </source>
</evidence>
<protein>
    <submittedName>
        <fullName evidence="7">Amino acid permease</fullName>
    </submittedName>
</protein>
<dbReference type="PANTHER" id="PTHR42770:SF16">
    <property type="entry name" value="AMINO ACID PERMEASE"/>
    <property type="match status" value="1"/>
</dbReference>
<dbReference type="Pfam" id="PF00324">
    <property type="entry name" value="AA_permease"/>
    <property type="match status" value="1"/>
</dbReference>
<organism evidence="7 8">
    <name type="scientific">Raoultibacter timonensis</name>
    <dbReference type="NCBI Taxonomy" id="1907662"/>
    <lineage>
        <taxon>Bacteria</taxon>
        <taxon>Bacillati</taxon>
        <taxon>Actinomycetota</taxon>
        <taxon>Coriobacteriia</taxon>
        <taxon>Eggerthellales</taxon>
        <taxon>Eggerthellaceae</taxon>
        <taxon>Raoultibacter</taxon>
    </lineage>
</organism>
<keyword evidence="2 5" id="KW-0812">Transmembrane</keyword>
<feature type="transmembrane region" description="Helical" evidence="5">
    <location>
        <begin position="98"/>
        <end position="121"/>
    </location>
</feature>
<sequence length="483" mass="51338">MAQETDHSTELRHGVIGTVPLAFLVIAAAAPLGACAANIPLIIGLGNGIAAPMDFLFIGVLLILFAVGYTAMSSHVTNAGAFYTYISMGLGKRLGGAAGYLAVAAYNFLTLYTAAVGGYFGSDILNLELGIQVPWWIITIVLYLAVFLLGYFGIEGGTKFLMVCLVCEASILVVTDVSVLIQAGPAAYTLESFDPGVFFSGAPGLGIAFAFLCFIGFEATAIFGEEAKDPRKTVPRATFFAVIFVGVVYALTAWSVIAAMGGDEIVAMAQSDQAGNIFYTVVTTYLGPVAGHIFNFFFIMSAFACWLATHNMASRYLYAFGRAGMLPKALGRTHPKHKSPYIASIVQLVFGLAVVLICLVLGFDPYTQIGAIASAIAVVGIMTLELLVCASVIGYMRKHNSEEGYHYNVFTTTIAPLLALVGLCYIAFLVISNFALLTGLDNMVLNIVFACLMWIIGICGFIASVVKDKRGTLADPTTIEVDE</sequence>
<evidence type="ECO:0000313" key="8">
    <source>
        <dbReference type="Proteomes" id="UP001320544"/>
    </source>
</evidence>
<dbReference type="RefSeq" id="WP_244411630.1">
    <property type="nucleotide sequence ID" value="NZ_AP025564.1"/>
</dbReference>
<feature type="transmembrane region" description="Helical" evidence="5">
    <location>
        <begin position="341"/>
        <end position="363"/>
    </location>
</feature>
<dbReference type="PANTHER" id="PTHR42770">
    <property type="entry name" value="AMINO ACID TRANSPORTER-RELATED"/>
    <property type="match status" value="1"/>
</dbReference>
<dbReference type="Gene3D" id="1.20.1740.10">
    <property type="entry name" value="Amino acid/polyamine transporter I"/>
    <property type="match status" value="1"/>
</dbReference>
<evidence type="ECO:0000256" key="4">
    <source>
        <dbReference type="ARBA" id="ARBA00023136"/>
    </source>
</evidence>
<feature type="transmembrane region" description="Helical" evidence="5">
    <location>
        <begin position="407"/>
        <end position="431"/>
    </location>
</feature>
<comment type="subcellular location">
    <subcellularLocation>
        <location evidence="1">Membrane</location>
        <topology evidence="1">Multi-pass membrane protein</topology>
    </subcellularLocation>
</comment>
<feature type="transmembrane region" description="Helical" evidence="5">
    <location>
        <begin position="196"/>
        <end position="217"/>
    </location>
</feature>
<dbReference type="InterPro" id="IPR050367">
    <property type="entry name" value="APC_superfamily"/>
</dbReference>
<keyword evidence="4 5" id="KW-0472">Membrane</keyword>
<feature type="transmembrane region" description="Helical" evidence="5">
    <location>
        <begin position="369"/>
        <end position="395"/>
    </location>
</feature>
<feature type="transmembrane region" description="Helical" evidence="5">
    <location>
        <begin position="443"/>
        <end position="466"/>
    </location>
</feature>
<dbReference type="EMBL" id="AP025564">
    <property type="protein sequence ID" value="BDE95180.1"/>
    <property type="molecule type" value="Genomic_DNA"/>
</dbReference>
<feature type="domain" description="Amino acid permease/ SLC12A" evidence="6">
    <location>
        <begin position="25"/>
        <end position="439"/>
    </location>
</feature>
<evidence type="ECO:0000256" key="2">
    <source>
        <dbReference type="ARBA" id="ARBA00022692"/>
    </source>
</evidence>
<feature type="transmembrane region" description="Helical" evidence="5">
    <location>
        <begin position="277"/>
        <end position="308"/>
    </location>
</feature>
<feature type="transmembrane region" description="Helical" evidence="5">
    <location>
        <begin position="237"/>
        <end position="257"/>
    </location>
</feature>
<gene>
    <name evidence="7" type="ORF">CE91St30_05130</name>
</gene>
<feature type="transmembrane region" description="Helical" evidence="5">
    <location>
        <begin position="21"/>
        <end position="43"/>
    </location>
</feature>
<evidence type="ECO:0000256" key="3">
    <source>
        <dbReference type="ARBA" id="ARBA00022989"/>
    </source>
</evidence>
<evidence type="ECO:0000256" key="1">
    <source>
        <dbReference type="ARBA" id="ARBA00004141"/>
    </source>
</evidence>
<dbReference type="PIRSF" id="PIRSF006060">
    <property type="entry name" value="AA_transporter"/>
    <property type="match status" value="1"/>
</dbReference>
<evidence type="ECO:0000313" key="7">
    <source>
        <dbReference type="EMBL" id="BDE95180.1"/>
    </source>
</evidence>
<proteinExistence type="predicted"/>
<dbReference type="Proteomes" id="UP001320544">
    <property type="component" value="Chromosome"/>
</dbReference>
<keyword evidence="3 5" id="KW-1133">Transmembrane helix</keyword>
<accession>A0ABM7WG22</accession>
<feature type="transmembrane region" description="Helical" evidence="5">
    <location>
        <begin position="55"/>
        <end position="86"/>
    </location>
</feature>
<feature type="transmembrane region" description="Helical" evidence="5">
    <location>
        <begin position="133"/>
        <end position="153"/>
    </location>
</feature>